<dbReference type="PANTHER" id="PTHR24198:SF165">
    <property type="entry name" value="ANKYRIN REPEAT-CONTAINING PROTEIN-RELATED"/>
    <property type="match status" value="1"/>
</dbReference>
<dbReference type="InterPro" id="IPR002110">
    <property type="entry name" value="Ankyrin_rpt"/>
</dbReference>
<evidence type="ECO:0000256" key="2">
    <source>
        <dbReference type="ARBA" id="ARBA00023043"/>
    </source>
</evidence>
<keyword evidence="2 3" id="KW-0040">ANK repeat</keyword>
<dbReference type="Pfam" id="PF12796">
    <property type="entry name" value="Ank_2"/>
    <property type="match status" value="2"/>
</dbReference>
<dbReference type="PANTHER" id="PTHR24198">
    <property type="entry name" value="ANKYRIN REPEAT AND PROTEIN KINASE DOMAIN-CONTAINING PROTEIN"/>
    <property type="match status" value="1"/>
</dbReference>
<dbReference type="AlphaFoldDB" id="A0A5M9J5N4"/>
<keyword evidence="5" id="KW-1185">Reference proteome</keyword>
<protein>
    <submittedName>
        <fullName evidence="4">Uncharacterized protein</fullName>
    </submittedName>
</protein>
<name>A0A5M9J5N4_MONFR</name>
<reference evidence="4 5" key="1">
    <citation type="submission" date="2019-06" db="EMBL/GenBank/DDBJ databases">
        <title>Genome Sequence of the Brown Rot Fungal Pathogen Monilinia fructicola.</title>
        <authorList>
            <person name="De Miccolis Angelini R.M."/>
            <person name="Landi L."/>
            <person name="Abate D."/>
            <person name="Pollastro S."/>
            <person name="Romanazzi G."/>
            <person name="Faretra F."/>
        </authorList>
    </citation>
    <scope>NUCLEOTIDE SEQUENCE [LARGE SCALE GENOMIC DNA]</scope>
    <source>
        <strain evidence="4 5">Mfrc123</strain>
    </source>
</reference>
<evidence type="ECO:0000313" key="5">
    <source>
        <dbReference type="Proteomes" id="UP000322873"/>
    </source>
</evidence>
<dbReference type="InterPro" id="IPR036770">
    <property type="entry name" value="Ankyrin_rpt-contain_sf"/>
</dbReference>
<evidence type="ECO:0000256" key="1">
    <source>
        <dbReference type="ARBA" id="ARBA00022737"/>
    </source>
</evidence>
<comment type="caution">
    <text evidence="4">The sequence shown here is derived from an EMBL/GenBank/DDBJ whole genome shotgun (WGS) entry which is preliminary data.</text>
</comment>
<evidence type="ECO:0000256" key="3">
    <source>
        <dbReference type="PROSITE-ProRule" id="PRU00023"/>
    </source>
</evidence>
<proteinExistence type="predicted"/>
<gene>
    <name evidence="4" type="ORF">EYC84_011285</name>
</gene>
<dbReference type="PROSITE" id="PS50088">
    <property type="entry name" value="ANK_REPEAT"/>
    <property type="match status" value="1"/>
</dbReference>
<dbReference type="Proteomes" id="UP000322873">
    <property type="component" value="Unassembled WGS sequence"/>
</dbReference>
<dbReference type="SMART" id="SM00248">
    <property type="entry name" value="ANK"/>
    <property type="match status" value="5"/>
</dbReference>
<dbReference type="SUPFAM" id="SSF48403">
    <property type="entry name" value="Ankyrin repeat"/>
    <property type="match status" value="1"/>
</dbReference>
<dbReference type="EMBL" id="VICG01000015">
    <property type="protein sequence ID" value="KAA8564341.1"/>
    <property type="molecule type" value="Genomic_DNA"/>
</dbReference>
<organism evidence="4 5">
    <name type="scientific">Monilinia fructicola</name>
    <name type="common">Brown rot fungus</name>
    <name type="synonym">Ciboria fructicola</name>
    <dbReference type="NCBI Taxonomy" id="38448"/>
    <lineage>
        <taxon>Eukaryota</taxon>
        <taxon>Fungi</taxon>
        <taxon>Dikarya</taxon>
        <taxon>Ascomycota</taxon>
        <taxon>Pezizomycotina</taxon>
        <taxon>Leotiomycetes</taxon>
        <taxon>Helotiales</taxon>
        <taxon>Sclerotiniaceae</taxon>
        <taxon>Monilinia</taxon>
    </lineage>
</organism>
<dbReference type="Gene3D" id="1.25.40.20">
    <property type="entry name" value="Ankyrin repeat-containing domain"/>
    <property type="match status" value="2"/>
</dbReference>
<keyword evidence="1" id="KW-0677">Repeat</keyword>
<feature type="repeat" description="ANK" evidence="3">
    <location>
        <begin position="172"/>
        <end position="204"/>
    </location>
</feature>
<evidence type="ECO:0000313" key="4">
    <source>
        <dbReference type="EMBL" id="KAA8564341.1"/>
    </source>
</evidence>
<sequence length="320" mass="35782">MTLQSLAACNRHLESIQLLYSPTTFFDDYFRVGKSPHLHQACLNGYTKIVPWLLAHYCAKGSYAQVRLSDENEDTPLMLAAVEEHDETAQPLLKAMQISLQAAVQAPRLIQGLSMDLTTTAELLPKEEVSPNIREEDTAELTLLILAVKRAALSLVHLVPEKDADINIQDEESLTALHHAAVTGDENVLAALFCKKPDVHIQDGRENKRTALPHATLHREQNMAGIALKIVAKNNVSDVKSQSASSLAAEKGYKSMLQLRLGRGADTTSTKPKTQYARQQCLVEQRYSQHCQRKALISMREIRISEDYCIMQFQGNRIRQ</sequence>
<accession>A0A5M9J5N4</accession>